<sequence length="83" mass="9245">MKKIDQLMAELGFNKNAPDSVKEAFIKHLIKASTGVSVPTPSEKKEMAANPERIVQFKTPQQLSFDFVEEVTPRPKTSKKAVS</sequence>
<dbReference type="RefSeq" id="WP_088563736.1">
    <property type="nucleotide sequence ID" value="NZ_CP020946.1"/>
</dbReference>
<proteinExistence type="predicted"/>
<dbReference type="AlphaFoldDB" id="A0A1Z3N3K3"/>
<protein>
    <submittedName>
        <fullName evidence="1">Uncharacterized protein</fullName>
    </submittedName>
</protein>
<reference evidence="1 2" key="1">
    <citation type="submission" date="2017-04" db="EMBL/GenBank/DDBJ databases">
        <title>Whole genome sequence of Bdellovibrio bacteriovorus strain SSB218315.</title>
        <authorList>
            <person name="Oyedara O."/>
            <person name="Rodriguez-Perez M.A."/>
        </authorList>
    </citation>
    <scope>NUCLEOTIDE SEQUENCE [LARGE SCALE GENOMIC DNA]</scope>
    <source>
        <strain evidence="1 2">SSB218315</strain>
    </source>
</reference>
<dbReference type="Proteomes" id="UP000197003">
    <property type="component" value="Chromosome"/>
</dbReference>
<gene>
    <name evidence="1" type="ORF">B9G79_00030</name>
</gene>
<evidence type="ECO:0000313" key="2">
    <source>
        <dbReference type="Proteomes" id="UP000197003"/>
    </source>
</evidence>
<accession>A0A1Z3N3K3</accession>
<dbReference type="OrthoDB" id="5295793at2"/>
<name>A0A1Z3N3K3_BDEBC</name>
<organism evidence="1 2">
    <name type="scientific">Bdellovibrio bacteriovorus</name>
    <dbReference type="NCBI Taxonomy" id="959"/>
    <lineage>
        <taxon>Bacteria</taxon>
        <taxon>Pseudomonadati</taxon>
        <taxon>Bdellovibrionota</taxon>
        <taxon>Bdellovibrionia</taxon>
        <taxon>Bdellovibrionales</taxon>
        <taxon>Pseudobdellovibrionaceae</taxon>
        <taxon>Bdellovibrio</taxon>
    </lineage>
</organism>
<dbReference type="EMBL" id="CP020946">
    <property type="protein sequence ID" value="ASD62058.1"/>
    <property type="molecule type" value="Genomic_DNA"/>
</dbReference>
<evidence type="ECO:0000313" key="1">
    <source>
        <dbReference type="EMBL" id="ASD62058.1"/>
    </source>
</evidence>